<evidence type="ECO:0008006" key="3">
    <source>
        <dbReference type="Google" id="ProtNLM"/>
    </source>
</evidence>
<keyword evidence="2" id="KW-1185">Reference proteome</keyword>
<dbReference type="RefSeq" id="WP_289963630.1">
    <property type="nucleotide sequence ID" value="NZ_JAUEOZ010000002.1"/>
</dbReference>
<sequence length="63" mass="7163">MFSQTLKAQLIRMTLLLAVVLVGVHHSPYLLEVLAQQAMDAGCHTHESMDSHDSHHHHHNHNH</sequence>
<protein>
    <recommendedName>
        <fullName evidence="3">DUF2946 domain-containing protein</fullName>
    </recommendedName>
</protein>
<name>A0ABT7Y691_9VIBR</name>
<comment type="caution">
    <text evidence="1">The sequence shown here is derived from an EMBL/GenBank/DDBJ whole genome shotgun (WGS) entry which is preliminary data.</text>
</comment>
<dbReference type="Proteomes" id="UP001169719">
    <property type="component" value="Unassembled WGS sequence"/>
</dbReference>
<reference evidence="1" key="1">
    <citation type="submission" date="2024-05" db="EMBL/GenBank/DDBJ databases">
        <title>Genome Sequences of Four Agar- Degrading Marine Bacteria.</title>
        <authorList>
            <person name="Phillips E.K."/>
            <person name="Shaffer J.C."/>
            <person name="Henson M.W."/>
            <person name="Temperton B."/>
            <person name="Thrash C.J."/>
            <person name="Martin M.O."/>
        </authorList>
    </citation>
    <scope>NUCLEOTIDE SEQUENCE</scope>
    <source>
        <strain evidence="1">EKP203</strain>
    </source>
</reference>
<evidence type="ECO:0000313" key="1">
    <source>
        <dbReference type="EMBL" id="MDN2483561.1"/>
    </source>
</evidence>
<accession>A0ABT7Y691</accession>
<proteinExistence type="predicted"/>
<dbReference type="EMBL" id="JAUEOZ010000002">
    <property type="protein sequence ID" value="MDN2483561.1"/>
    <property type="molecule type" value="Genomic_DNA"/>
</dbReference>
<gene>
    <name evidence="1" type="ORF">QWJ08_19635</name>
</gene>
<organism evidence="1 2">
    <name type="scientific">Vibrio agarivorans</name>
    <dbReference type="NCBI Taxonomy" id="153622"/>
    <lineage>
        <taxon>Bacteria</taxon>
        <taxon>Pseudomonadati</taxon>
        <taxon>Pseudomonadota</taxon>
        <taxon>Gammaproteobacteria</taxon>
        <taxon>Vibrionales</taxon>
        <taxon>Vibrionaceae</taxon>
        <taxon>Vibrio</taxon>
    </lineage>
</organism>
<evidence type="ECO:0000313" key="2">
    <source>
        <dbReference type="Proteomes" id="UP001169719"/>
    </source>
</evidence>